<organism evidence="2 3">
    <name type="scientific">Kineococcus xinjiangensis</name>
    <dbReference type="NCBI Taxonomy" id="512762"/>
    <lineage>
        <taxon>Bacteria</taxon>
        <taxon>Bacillati</taxon>
        <taxon>Actinomycetota</taxon>
        <taxon>Actinomycetes</taxon>
        <taxon>Kineosporiales</taxon>
        <taxon>Kineosporiaceae</taxon>
        <taxon>Kineococcus</taxon>
    </lineage>
</organism>
<dbReference type="RefSeq" id="WP_104431372.1">
    <property type="nucleotide sequence ID" value="NZ_PTJD01000002.1"/>
</dbReference>
<feature type="transmembrane region" description="Helical" evidence="1">
    <location>
        <begin position="55"/>
        <end position="77"/>
    </location>
</feature>
<keyword evidence="3" id="KW-1185">Reference proteome</keyword>
<evidence type="ECO:0000313" key="3">
    <source>
        <dbReference type="Proteomes" id="UP000239485"/>
    </source>
</evidence>
<sequence>MSAHPDRPLTRTRLAGACLVAGALLLLTTGALDPPLLGDTLDDLLTHVVTEPGRWTAWALALAATGLVLLPGIAALGRAATGRGAALTVTGACLAGAGMVGMVLVGTREADLPVLAGPTLPVPPDVVAAVERMESAPGLVIPFLLMLPGYYLGLPLLFWGLRRARLVATWVPVVATVGVVGSWFATGMADPWEFLTRGAVAVALIATSPVLLRGAVPAPSQPKRRPVNRSYAST</sequence>
<keyword evidence="1" id="KW-1133">Transmembrane helix</keyword>
<protein>
    <submittedName>
        <fullName evidence="2">Uncharacterized protein</fullName>
    </submittedName>
</protein>
<name>A0A2S6IUG0_9ACTN</name>
<dbReference type="EMBL" id="PTJD01000002">
    <property type="protein sequence ID" value="PPK97901.1"/>
    <property type="molecule type" value="Genomic_DNA"/>
</dbReference>
<dbReference type="AlphaFoldDB" id="A0A2S6IUG0"/>
<feature type="transmembrane region" description="Helical" evidence="1">
    <location>
        <begin position="84"/>
        <end position="105"/>
    </location>
</feature>
<gene>
    <name evidence="2" type="ORF">CLV92_10251</name>
</gene>
<keyword evidence="1" id="KW-0472">Membrane</keyword>
<proteinExistence type="predicted"/>
<feature type="transmembrane region" description="Helical" evidence="1">
    <location>
        <begin position="139"/>
        <end position="159"/>
    </location>
</feature>
<keyword evidence="1" id="KW-0812">Transmembrane</keyword>
<comment type="caution">
    <text evidence="2">The sequence shown here is derived from an EMBL/GenBank/DDBJ whole genome shotgun (WGS) entry which is preliminary data.</text>
</comment>
<dbReference type="Proteomes" id="UP000239485">
    <property type="component" value="Unassembled WGS sequence"/>
</dbReference>
<evidence type="ECO:0000313" key="2">
    <source>
        <dbReference type="EMBL" id="PPK97901.1"/>
    </source>
</evidence>
<evidence type="ECO:0000256" key="1">
    <source>
        <dbReference type="SAM" id="Phobius"/>
    </source>
</evidence>
<feature type="transmembrane region" description="Helical" evidence="1">
    <location>
        <begin position="198"/>
        <end position="216"/>
    </location>
</feature>
<feature type="transmembrane region" description="Helical" evidence="1">
    <location>
        <begin position="166"/>
        <end position="186"/>
    </location>
</feature>
<reference evidence="2 3" key="1">
    <citation type="submission" date="2018-02" db="EMBL/GenBank/DDBJ databases">
        <title>Genomic Encyclopedia of Archaeal and Bacterial Type Strains, Phase II (KMG-II): from individual species to whole genera.</title>
        <authorList>
            <person name="Goeker M."/>
        </authorList>
    </citation>
    <scope>NUCLEOTIDE SEQUENCE [LARGE SCALE GENOMIC DNA]</scope>
    <source>
        <strain evidence="2 3">DSM 22857</strain>
    </source>
</reference>
<accession>A0A2S6IUG0</accession>